<comment type="caution">
    <text evidence="2">The sequence shown here is derived from an EMBL/GenBank/DDBJ whole genome shotgun (WGS) entry which is preliminary data.</text>
</comment>
<proteinExistence type="predicted"/>
<accession>A0A9N9PBR0</accession>
<reference evidence="2" key="1">
    <citation type="submission" date="2021-06" db="EMBL/GenBank/DDBJ databases">
        <authorList>
            <person name="Kallberg Y."/>
            <person name="Tangrot J."/>
            <person name="Rosling A."/>
        </authorList>
    </citation>
    <scope>NUCLEOTIDE SEQUENCE</scope>
    <source>
        <strain evidence="2">FL966</strain>
    </source>
</reference>
<keyword evidence="1" id="KW-0175">Coiled coil</keyword>
<dbReference type="Proteomes" id="UP000789759">
    <property type="component" value="Unassembled WGS sequence"/>
</dbReference>
<protein>
    <submittedName>
        <fullName evidence="2">21289_t:CDS:1</fullName>
    </submittedName>
</protein>
<dbReference type="AlphaFoldDB" id="A0A9N9PBR0"/>
<evidence type="ECO:0000256" key="1">
    <source>
        <dbReference type="SAM" id="Coils"/>
    </source>
</evidence>
<evidence type="ECO:0000313" key="2">
    <source>
        <dbReference type="EMBL" id="CAG8825918.1"/>
    </source>
</evidence>
<evidence type="ECO:0000313" key="3">
    <source>
        <dbReference type="Proteomes" id="UP000789759"/>
    </source>
</evidence>
<name>A0A9N9PBR0_9GLOM</name>
<sequence>MNLKSVKLKKILEDLTNDESEIRQIKKSVDDLTSDNSEISQIKK</sequence>
<keyword evidence="3" id="KW-1185">Reference proteome</keyword>
<feature type="coiled-coil region" evidence="1">
    <location>
        <begin position="8"/>
        <end position="35"/>
    </location>
</feature>
<dbReference type="EMBL" id="CAJVQA010056579">
    <property type="protein sequence ID" value="CAG8825918.1"/>
    <property type="molecule type" value="Genomic_DNA"/>
</dbReference>
<gene>
    <name evidence="2" type="ORF">CPELLU_LOCUS20162</name>
</gene>
<feature type="non-terminal residue" evidence="2">
    <location>
        <position position="44"/>
    </location>
</feature>
<organism evidence="2 3">
    <name type="scientific">Cetraspora pellucida</name>
    <dbReference type="NCBI Taxonomy" id="1433469"/>
    <lineage>
        <taxon>Eukaryota</taxon>
        <taxon>Fungi</taxon>
        <taxon>Fungi incertae sedis</taxon>
        <taxon>Mucoromycota</taxon>
        <taxon>Glomeromycotina</taxon>
        <taxon>Glomeromycetes</taxon>
        <taxon>Diversisporales</taxon>
        <taxon>Gigasporaceae</taxon>
        <taxon>Cetraspora</taxon>
    </lineage>
</organism>